<keyword evidence="3" id="KW-1185">Reference proteome</keyword>
<sequence length="430" mass="46249">MEQAEPEDDATASSAIPAADDGQRHFHVTDWHGVTSLLLDATEGAIAIAEEVHGAVAETLPPLAPAGITGFAWRGVRACIAVARRGSKALPQRARDAATPEDALPLPTPQRRTALAALNGLLGDRLAATNNPLAIEMGLSLGGIALPLETNALQALLARRPPQAKARQAGERLLLLAHGLCQCELQWHRHRHDHGAALQRDLGLTPLYLSYNSGLHVSENGRALAVMLETLLRAWPAPVRTLTLLGYSMGGLVLRSACRHAELAGHDWISRVDRLVFLGTPHQGTPLARGNWLGAVLGHNRLTAPFIRLASLRSDGINDLRHGTVFDEAALNAGTGQKTDLAHPVPLPENARCHAIAATLGVRVGDLRDRLLGDGLVPVDSALGRHADPARRLDIPDAHCYILHRSHHLDLLSSAQVYRRLRAWLARPRA</sequence>
<gene>
    <name evidence="2" type="ORF">JJB74_23660</name>
</gene>
<accession>A0A934SY05</accession>
<dbReference type="RefSeq" id="WP_200596085.1">
    <property type="nucleotide sequence ID" value="NZ_JAEPBG010000013.1"/>
</dbReference>
<feature type="region of interest" description="Disordered" evidence="1">
    <location>
        <begin position="1"/>
        <end position="20"/>
    </location>
</feature>
<evidence type="ECO:0000313" key="3">
    <source>
        <dbReference type="Proteomes" id="UP000622890"/>
    </source>
</evidence>
<protein>
    <submittedName>
        <fullName evidence="2">Alpha/beta hydrolase</fullName>
    </submittedName>
</protein>
<keyword evidence="2" id="KW-0378">Hydrolase</keyword>
<dbReference type="InterPro" id="IPR029058">
    <property type="entry name" value="AB_hydrolase_fold"/>
</dbReference>
<dbReference type="SUPFAM" id="SSF53474">
    <property type="entry name" value="alpha/beta-Hydrolases"/>
    <property type="match status" value="1"/>
</dbReference>
<dbReference type="Proteomes" id="UP000622890">
    <property type="component" value="Unassembled WGS sequence"/>
</dbReference>
<dbReference type="EMBL" id="JAEPBG010000013">
    <property type="protein sequence ID" value="MBK4737628.1"/>
    <property type="molecule type" value="Genomic_DNA"/>
</dbReference>
<reference evidence="2" key="1">
    <citation type="submission" date="2021-01" db="EMBL/GenBank/DDBJ databases">
        <title>Genome sequence of strain Noviherbaspirillum sp. DKR-6.</title>
        <authorList>
            <person name="Chaudhary D.K."/>
        </authorList>
    </citation>
    <scope>NUCLEOTIDE SEQUENCE</scope>
    <source>
        <strain evidence="2">DKR-6</strain>
    </source>
</reference>
<dbReference type="Gene3D" id="3.40.50.1820">
    <property type="entry name" value="alpha/beta hydrolase"/>
    <property type="match status" value="1"/>
</dbReference>
<feature type="compositionally biased region" description="Acidic residues" evidence="1">
    <location>
        <begin position="1"/>
        <end position="10"/>
    </location>
</feature>
<evidence type="ECO:0000313" key="2">
    <source>
        <dbReference type="EMBL" id="MBK4737628.1"/>
    </source>
</evidence>
<dbReference type="AlphaFoldDB" id="A0A934SY05"/>
<evidence type="ECO:0000256" key="1">
    <source>
        <dbReference type="SAM" id="MobiDB-lite"/>
    </source>
</evidence>
<organism evidence="2 3">
    <name type="scientific">Noviherbaspirillum pedocola</name>
    <dbReference type="NCBI Taxonomy" id="2801341"/>
    <lineage>
        <taxon>Bacteria</taxon>
        <taxon>Pseudomonadati</taxon>
        <taxon>Pseudomonadota</taxon>
        <taxon>Betaproteobacteria</taxon>
        <taxon>Burkholderiales</taxon>
        <taxon>Oxalobacteraceae</taxon>
        <taxon>Noviherbaspirillum</taxon>
    </lineage>
</organism>
<dbReference type="GO" id="GO:0016787">
    <property type="term" value="F:hydrolase activity"/>
    <property type="evidence" value="ECO:0007669"/>
    <property type="project" value="UniProtKB-KW"/>
</dbReference>
<proteinExistence type="predicted"/>
<name>A0A934SY05_9BURK</name>
<comment type="caution">
    <text evidence="2">The sequence shown here is derived from an EMBL/GenBank/DDBJ whole genome shotgun (WGS) entry which is preliminary data.</text>
</comment>